<reference evidence="4" key="1">
    <citation type="submission" date="2022-05" db="EMBL/GenBank/DDBJ databases">
        <title>Jatrophihabitans sp. SB3-54 whole genome sequence.</title>
        <authorList>
            <person name="Suh M.K."/>
            <person name="Eom M.K."/>
            <person name="Kim J.S."/>
            <person name="Kim H.S."/>
            <person name="Do H.E."/>
            <person name="Shin Y.K."/>
            <person name="Lee J.-S."/>
        </authorList>
    </citation>
    <scope>NUCLEOTIDE SEQUENCE</scope>
    <source>
        <strain evidence="4">SB3-54</strain>
    </source>
</reference>
<dbReference type="PANTHER" id="PTHR44196">
    <property type="entry name" value="DEHYDROGENASE/REDUCTASE SDR FAMILY MEMBER 7B"/>
    <property type="match status" value="1"/>
</dbReference>
<proteinExistence type="inferred from homology"/>
<organism evidence="4 5">
    <name type="scientific">Jatrophihabitans cynanchi</name>
    <dbReference type="NCBI Taxonomy" id="2944128"/>
    <lineage>
        <taxon>Bacteria</taxon>
        <taxon>Bacillati</taxon>
        <taxon>Actinomycetota</taxon>
        <taxon>Actinomycetes</taxon>
        <taxon>Jatrophihabitantales</taxon>
        <taxon>Jatrophihabitantaceae</taxon>
        <taxon>Jatrophihabitans</taxon>
    </lineage>
</organism>
<evidence type="ECO:0000256" key="3">
    <source>
        <dbReference type="RuleBase" id="RU000363"/>
    </source>
</evidence>
<dbReference type="SUPFAM" id="SSF51735">
    <property type="entry name" value="NAD(P)-binding Rossmann-fold domains"/>
    <property type="match status" value="1"/>
</dbReference>
<dbReference type="InterPro" id="IPR002347">
    <property type="entry name" value="SDR_fam"/>
</dbReference>
<keyword evidence="5" id="KW-1185">Reference proteome</keyword>
<evidence type="ECO:0000256" key="1">
    <source>
        <dbReference type="ARBA" id="ARBA00006484"/>
    </source>
</evidence>
<dbReference type="Pfam" id="PF00106">
    <property type="entry name" value="adh_short"/>
    <property type="match status" value="1"/>
</dbReference>
<evidence type="ECO:0000313" key="5">
    <source>
        <dbReference type="Proteomes" id="UP001164693"/>
    </source>
</evidence>
<accession>A0ABY7K1G9</accession>
<comment type="similarity">
    <text evidence="1 3">Belongs to the short-chain dehydrogenases/reductases (SDR) family.</text>
</comment>
<dbReference type="PRINTS" id="PR00080">
    <property type="entry name" value="SDRFAMILY"/>
</dbReference>
<dbReference type="EMBL" id="CP097463">
    <property type="protein sequence ID" value="WAX58688.1"/>
    <property type="molecule type" value="Genomic_DNA"/>
</dbReference>
<evidence type="ECO:0000256" key="2">
    <source>
        <dbReference type="ARBA" id="ARBA00023002"/>
    </source>
</evidence>
<evidence type="ECO:0000313" key="4">
    <source>
        <dbReference type="EMBL" id="WAX58688.1"/>
    </source>
</evidence>
<keyword evidence="2" id="KW-0560">Oxidoreductase</keyword>
<protein>
    <submittedName>
        <fullName evidence="4">SDR family oxidoreductase</fullName>
    </submittedName>
</protein>
<name>A0ABY7K1G9_9ACTN</name>
<dbReference type="Proteomes" id="UP001164693">
    <property type="component" value="Chromosome"/>
</dbReference>
<dbReference type="PRINTS" id="PR00081">
    <property type="entry name" value="GDHRDH"/>
</dbReference>
<dbReference type="InterPro" id="IPR036291">
    <property type="entry name" value="NAD(P)-bd_dom_sf"/>
</dbReference>
<dbReference type="NCBIfam" id="NF006123">
    <property type="entry name" value="PRK08267.1"/>
    <property type="match status" value="1"/>
</dbReference>
<dbReference type="PANTHER" id="PTHR44196:SF1">
    <property type="entry name" value="DEHYDROGENASE_REDUCTASE SDR FAMILY MEMBER 7B"/>
    <property type="match status" value="1"/>
</dbReference>
<gene>
    <name evidence="4" type="ORF">M6B22_07975</name>
</gene>
<sequence length="258" mass="26942">MPAAFITGAAAGIGRATALRFAAAGYLVGCTDVDGAGLASLAADVEAAGGATWTAVLDVSDPAGWTARLAEFAEVSGGRLDVLVNNAGVLRIGRFADVDLDVHLRTVRVNVDGVINGCHTAYPYLRATPGAHVVNLCSASAIYGQPELATYSATKFAVRGLTEALELEWAADGITVTALWPLFVDTAMLAQRHAASTDSLGVRLSAQDVADAVLDAVRPRRVRRVHRAVGRQAKVMRAAAAVAPGWLMRLSNKRIAKL</sequence>
<dbReference type="Gene3D" id="3.40.50.720">
    <property type="entry name" value="NAD(P)-binding Rossmann-like Domain"/>
    <property type="match status" value="1"/>
</dbReference>